<dbReference type="InterPro" id="IPR036179">
    <property type="entry name" value="Ig-like_dom_sf"/>
</dbReference>
<comment type="subcellular location">
    <subcellularLocation>
        <location evidence="14">Apical cell membrane</location>
        <topology evidence="14">Single-pass membrane protein</topology>
    </subcellularLocation>
    <subcellularLocation>
        <location evidence="2">Cell junction</location>
        <location evidence="2">Tight junction</location>
    </subcellularLocation>
    <subcellularLocation>
        <location evidence="1">Cell membrane</location>
        <topology evidence="1">Single-pass type I membrane protein</topology>
    </subcellularLocation>
</comment>
<evidence type="ECO:0000256" key="18">
    <source>
        <dbReference type="ARBA" id="ARBA00077916"/>
    </source>
</evidence>
<keyword evidence="6 19" id="KW-0812">Transmembrane</keyword>
<feature type="domain" description="Ig-like" evidence="20">
    <location>
        <begin position="35"/>
        <end position="135"/>
    </location>
</feature>
<accession>A0A5N3WK06</accession>
<dbReference type="Gene3D" id="2.60.40.10">
    <property type="entry name" value="Immunoglobulins"/>
    <property type="match status" value="2"/>
</dbReference>
<keyword evidence="11" id="KW-1015">Disulfide bond</keyword>
<evidence type="ECO:0000256" key="1">
    <source>
        <dbReference type="ARBA" id="ARBA00004251"/>
    </source>
</evidence>
<reference evidence="21 22" key="1">
    <citation type="submission" date="2019-06" db="EMBL/GenBank/DDBJ databases">
        <title>Discovery of a novel chromosome fission-fusion reversal in muntjac.</title>
        <authorList>
            <person name="Mudd A.B."/>
            <person name="Bredeson J.V."/>
            <person name="Baum R."/>
            <person name="Hockemeyer D."/>
            <person name="Rokhsar D.S."/>
        </authorList>
    </citation>
    <scope>NUCLEOTIDE SEQUENCE [LARGE SCALE GENOMIC DNA]</scope>
    <source>
        <strain evidence="21">UTSW_UCB_Mm</strain>
        <tissue evidence="21">Fibroblast cell line</tissue>
    </source>
</reference>
<keyword evidence="9 19" id="KW-1133">Transmembrane helix</keyword>
<sequence length="409" mass="44750">MVGWHHQFNGHEFEHTLEDSERRGSLACCTCGSSSEIIEGPKNVTALKGSEAHFSCTISQGWKLIMWALRGTVVLSMTPNGSIITSDRFTSASYQEGANFISEMIIHDVQLSDAGQVKCSLQNSDRDGAAFLSVQVMGQLLIPGGSLVVIEDNPCNVTCRALNWTPLPDLSWEIGVPVSHSSYYSILEPEDLQSVESVLALTPQGNGTVTCVAEMKGLDVRESVTVRLTVVQPPLDSIDKPGTSLPTWAIVLLAVSLSLLLILVIVLIIILCCCVSRTEKEESSYQSEIRKSATMKTSKDTLGTKLESGNENYGYHSDEPRTIHEWLGLDTEPASLHDKSSEASVPEQRSSRQSHQVIQTFSPFWTFFFLAIKHPCLMAGDYVIVLSNHPTLAFPPQSPKVCSPLLPCI</sequence>
<keyword evidence="10 19" id="KW-0472">Membrane</keyword>
<evidence type="ECO:0000256" key="3">
    <source>
        <dbReference type="ARBA" id="ARBA00008637"/>
    </source>
</evidence>
<keyword evidence="7" id="KW-0677">Repeat</keyword>
<organism evidence="21 22">
    <name type="scientific">Muntiacus muntjak</name>
    <name type="common">Barking deer</name>
    <name type="synonym">Indian muntjac</name>
    <dbReference type="NCBI Taxonomy" id="9888"/>
    <lineage>
        <taxon>Eukaryota</taxon>
        <taxon>Metazoa</taxon>
        <taxon>Chordata</taxon>
        <taxon>Craniata</taxon>
        <taxon>Vertebrata</taxon>
        <taxon>Euteleostomi</taxon>
        <taxon>Mammalia</taxon>
        <taxon>Eutheria</taxon>
        <taxon>Laurasiatheria</taxon>
        <taxon>Artiodactyla</taxon>
        <taxon>Ruminantia</taxon>
        <taxon>Pecora</taxon>
        <taxon>Cervidae</taxon>
        <taxon>Muntiacinae</taxon>
        <taxon>Muntiacus</taxon>
    </lineage>
</organism>
<dbReference type="Proteomes" id="UP000326458">
    <property type="component" value="Unassembled WGS sequence"/>
</dbReference>
<keyword evidence="5" id="KW-1003">Cell membrane</keyword>
<comment type="function">
    <text evidence="15">Provides, together with MAGI1, an adhesion machinery at tight junctions, which may regulate the permeability of kidney glomerulus and small intestinal epithelial cells. Mediates calcium-independent homophilic cell adhesion. In testis, it may function as a cell adhesion molecule rather than a tight-junction protein. It may participate in the adhesion between spermatogonia-spermatogonia, spermatogonia-Sertoli cells, and Sertoli cells-Sertoli cells.</text>
</comment>
<comment type="subunit">
    <text evidence="16">Interacts with MAGI1 at tight junctions, forms a tripartite complex with NPHS1. Interacts with LNX1 isoform 2 via its PDZ 2 domain, it may also interact with other isoforms containing this domain.</text>
</comment>
<evidence type="ECO:0000256" key="19">
    <source>
        <dbReference type="SAM" id="Phobius"/>
    </source>
</evidence>
<dbReference type="PANTHER" id="PTHR44991:SF1">
    <property type="entry name" value="IMMUNOGLOBULIN SUPERFAMILY MEMBER 5"/>
    <property type="match status" value="1"/>
</dbReference>
<evidence type="ECO:0000256" key="14">
    <source>
        <dbReference type="ARBA" id="ARBA00037861"/>
    </source>
</evidence>
<gene>
    <name evidence="21" type="ORF">FD754_005211</name>
</gene>
<evidence type="ECO:0000256" key="17">
    <source>
        <dbReference type="ARBA" id="ARBA00067287"/>
    </source>
</evidence>
<evidence type="ECO:0000256" key="6">
    <source>
        <dbReference type="ARBA" id="ARBA00022692"/>
    </source>
</evidence>
<dbReference type="AlphaFoldDB" id="A0A5N3WK06"/>
<dbReference type="GO" id="GO:0098609">
    <property type="term" value="P:cell-cell adhesion"/>
    <property type="evidence" value="ECO:0007669"/>
    <property type="project" value="TreeGrafter"/>
</dbReference>
<protein>
    <recommendedName>
        <fullName evidence="17">Immunoglobulin superfamily member 5</fullName>
    </recommendedName>
    <alternativeName>
        <fullName evidence="18">Junctional adhesion molecule 4</fullName>
    </alternativeName>
</protein>
<evidence type="ECO:0000256" key="15">
    <source>
        <dbReference type="ARBA" id="ARBA00059983"/>
    </source>
</evidence>
<dbReference type="InterPro" id="IPR013783">
    <property type="entry name" value="Ig-like_fold"/>
</dbReference>
<dbReference type="GO" id="GO:0016324">
    <property type="term" value="C:apical plasma membrane"/>
    <property type="evidence" value="ECO:0007669"/>
    <property type="project" value="UniProtKB-SubCell"/>
</dbReference>
<keyword evidence="12" id="KW-0325">Glycoprotein</keyword>
<comment type="similarity">
    <text evidence="3">Belongs to the immunoglobulin superfamily.</text>
</comment>
<dbReference type="FunFam" id="2.60.40.10:FF:001503">
    <property type="entry name" value="Immunoglobulin superfamily member 5"/>
    <property type="match status" value="1"/>
</dbReference>
<evidence type="ECO:0000256" key="12">
    <source>
        <dbReference type="ARBA" id="ARBA00023180"/>
    </source>
</evidence>
<name>A0A5N3WK06_MUNMU</name>
<dbReference type="SUPFAM" id="SSF48726">
    <property type="entry name" value="Immunoglobulin"/>
    <property type="match status" value="2"/>
</dbReference>
<evidence type="ECO:0000256" key="11">
    <source>
        <dbReference type="ARBA" id="ARBA00023157"/>
    </source>
</evidence>
<evidence type="ECO:0000313" key="21">
    <source>
        <dbReference type="EMBL" id="KAB0361055.1"/>
    </source>
</evidence>
<dbReference type="PROSITE" id="PS50835">
    <property type="entry name" value="IG_LIKE"/>
    <property type="match status" value="2"/>
</dbReference>
<evidence type="ECO:0000256" key="9">
    <source>
        <dbReference type="ARBA" id="ARBA00022989"/>
    </source>
</evidence>
<dbReference type="FunFam" id="2.60.40.10:FF:001261">
    <property type="entry name" value="immunoglobulin superfamily member 5"/>
    <property type="match status" value="1"/>
</dbReference>
<evidence type="ECO:0000256" key="4">
    <source>
        <dbReference type="ARBA" id="ARBA00022427"/>
    </source>
</evidence>
<dbReference type="InterPro" id="IPR007110">
    <property type="entry name" value="Ig-like_dom"/>
</dbReference>
<evidence type="ECO:0000259" key="20">
    <source>
        <dbReference type="PROSITE" id="PS50835"/>
    </source>
</evidence>
<evidence type="ECO:0000256" key="10">
    <source>
        <dbReference type="ARBA" id="ARBA00023136"/>
    </source>
</evidence>
<dbReference type="PANTHER" id="PTHR44991">
    <property type="entry name" value="IMMUNOGLOBULIN SUPERFAMILY MEMBER 5"/>
    <property type="match status" value="1"/>
</dbReference>
<comment type="caution">
    <text evidence="21">The sequence shown here is derived from an EMBL/GenBank/DDBJ whole genome shotgun (WGS) entry which is preliminary data.</text>
</comment>
<feature type="transmembrane region" description="Helical" evidence="19">
    <location>
        <begin position="248"/>
        <end position="275"/>
    </location>
</feature>
<dbReference type="GO" id="GO:0009986">
    <property type="term" value="C:cell surface"/>
    <property type="evidence" value="ECO:0007669"/>
    <property type="project" value="TreeGrafter"/>
</dbReference>
<evidence type="ECO:0000256" key="2">
    <source>
        <dbReference type="ARBA" id="ARBA00004435"/>
    </source>
</evidence>
<evidence type="ECO:0000256" key="13">
    <source>
        <dbReference type="ARBA" id="ARBA00023319"/>
    </source>
</evidence>
<dbReference type="InterPro" id="IPR003599">
    <property type="entry name" value="Ig_sub"/>
</dbReference>
<evidence type="ECO:0000256" key="7">
    <source>
        <dbReference type="ARBA" id="ARBA00022737"/>
    </source>
</evidence>
<evidence type="ECO:0000256" key="5">
    <source>
        <dbReference type="ARBA" id="ARBA00022475"/>
    </source>
</evidence>
<dbReference type="SMART" id="SM00409">
    <property type="entry name" value="IG"/>
    <property type="match status" value="1"/>
</dbReference>
<keyword evidence="22" id="KW-1185">Reference proteome</keyword>
<dbReference type="GO" id="GO:0005923">
    <property type="term" value="C:bicellular tight junction"/>
    <property type="evidence" value="ECO:0007669"/>
    <property type="project" value="UniProtKB-SubCell"/>
</dbReference>
<feature type="domain" description="Ig-like" evidence="20">
    <location>
        <begin position="145"/>
        <end position="225"/>
    </location>
</feature>
<proteinExistence type="inferred from homology"/>
<evidence type="ECO:0000256" key="8">
    <source>
        <dbReference type="ARBA" id="ARBA00022949"/>
    </source>
</evidence>
<evidence type="ECO:0000256" key="16">
    <source>
        <dbReference type="ARBA" id="ARBA00062474"/>
    </source>
</evidence>
<keyword evidence="4" id="KW-0796">Tight junction</keyword>
<keyword evidence="13" id="KW-0393">Immunoglobulin domain</keyword>
<keyword evidence="8" id="KW-0965">Cell junction</keyword>
<dbReference type="EMBL" id="VCEA01000001">
    <property type="protein sequence ID" value="KAB0361055.1"/>
    <property type="molecule type" value="Genomic_DNA"/>
</dbReference>
<evidence type="ECO:0000313" key="22">
    <source>
        <dbReference type="Proteomes" id="UP000326458"/>
    </source>
</evidence>